<reference evidence="9" key="1">
    <citation type="submission" date="2017-04" db="EMBL/GenBank/DDBJ databases">
        <authorList>
            <person name="Varghese N."/>
            <person name="Submissions S."/>
        </authorList>
    </citation>
    <scope>NUCLEOTIDE SEQUENCE [LARGE SCALE GENOMIC DNA]</scope>
    <source>
        <strain evidence="9">DSM 22618</strain>
    </source>
</reference>
<dbReference type="CDD" id="cd02440">
    <property type="entry name" value="AdoMet_MTases"/>
    <property type="match status" value="1"/>
</dbReference>
<feature type="domain" description="PABS" evidence="5">
    <location>
        <begin position="1"/>
        <end position="140"/>
    </location>
</feature>
<sequence>MPKYCYRHLPDCHVTIAEINPDVIALREKFQVPPNNSRFEVLCMDGAAYVHHQSGSLDVLIVDGFEGSCVPSQLSSQSFYDDCYECLEDGGVMVANLCREDAKFSAYVERIRKSFEGAVTIVLSEDCFNRVIFARKGSGLFLNEEALIERAEKLEMMHDLRFLYIAKQIIRNKSINLSVVQ</sequence>
<feature type="active site" description="Proton acceptor" evidence="4">
    <location>
        <position position="63"/>
    </location>
</feature>
<dbReference type="PANTHER" id="PTHR43317">
    <property type="entry name" value="THERMOSPERMINE SYNTHASE ACAULIS5"/>
    <property type="match status" value="1"/>
</dbReference>
<keyword evidence="9" id="KW-1185">Reference proteome</keyword>
<accession>A0A1Y6BWX2</accession>
<evidence type="ECO:0000313" key="7">
    <source>
        <dbReference type="EMBL" id="SMF32921.1"/>
    </source>
</evidence>
<dbReference type="PROSITE" id="PS51006">
    <property type="entry name" value="PABS_2"/>
    <property type="match status" value="1"/>
</dbReference>
<evidence type="ECO:0000256" key="4">
    <source>
        <dbReference type="PROSITE-ProRule" id="PRU00354"/>
    </source>
</evidence>
<dbReference type="Proteomes" id="UP000192920">
    <property type="component" value="Unassembled WGS sequence"/>
</dbReference>
<dbReference type="SUPFAM" id="SSF53335">
    <property type="entry name" value="S-adenosyl-L-methionine-dependent methyltransferases"/>
    <property type="match status" value="1"/>
</dbReference>
<organism evidence="7 9">
    <name type="scientific">Pseudogulbenkiania subflava DSM 22618</name>
    <dbReference type="NCBI Taxonomy" id="1123014"/>
    <lineage>
        <taxon>Bacteria</taxon>
        <taxon>Pseudomonadati</taxon>
        <taxon>Pseudomonadota</taxon>
        <taxon>Betaproteobacteria</taxon>
        <taxon>Neisseriales</taxon>
        <taxon>Chromobacteriaceae</taxon>
        <taxon>Pseudogulbenkiania</taxon>
    </lineage>
</organism>
<keyword evidence="3 4" id="KW-0620">Polyamine biosynthesis</keyword>
<dbReference type="PANTHER" id="PTHR43317:SF11">
    <property type="entry name" value="POLYAMINE AMINOPROPYLTRANSFERASE 2"/>
    <property type="match status" value="1"/>
</dbReference>
<evidence type="ECO:0000313" key="6">
    <source>
        <dbReference type="EMBL" id="SMF23513.1"/>
    </source>
</evidence>
<dbReference type="STRING" id="1123014.SAMN02745746_02057"/>
<comment type="similarity">
    <text evidence="1">Belongs to the spermidine/spermine synthase family.</text>
</comment>
<dbReference type="EMBL" id="FXAG01000009">
    <property type="protein sequence ID" value="SMF23513.1"/>
    <property type="molecule type" value="Genomic_DNA"/>
</dbReference>
<dbReference type="Gene3D" id="3.40.50.150">
    <property type="entry name" value="Vaccinia Virus protein VP39"/>
    <property type="match status" value="1"/>
</dbReference>
<name>A0A1Y6BWX2_9NEIS</name>
<reference evidence="7" key="2">
    <citation type="submission" date="2017-04" db="EMBL/GenBank/DDBJ databases">
        <authorList>
            <person name="Afonso C.L."/>
            <person name="Miller P.J."/>
            <person name="Scott M.A."/>
            <person name="Spackman E."/>
            <person name="Goraichik I."/>
            <person name="Dimitrov K.M."/>
            <person name="Suarez D.L."/>
            <person name="Swayne D.E."/>
        </authorList>
    </citation>
    <scope>NUCLEOTIDE SEQUENCE [LARGE SCALE GENOMIC DNA]</scope>
    <source>
        <strain evidence="7">DSM 22618</strain>
    </source>
</reference>
<keyword evidence="2 4" id="KW-0808">Transferase</keyword>
<evidence type="ECO:0000259" key="5">
    <source>
        <dbReference type="PROSITE" id="PS51006"/>
    </source>
</evidence>
<gene>
    <name evidence="6" type="ORF">SAMN02745746_02057</name>
    <name evidence="7" type="ORF">SAMN02745746_02605</name>
    <name evidence="8" type="ORF">SAMN02745746_03534</name>
</gene>
<dbReference type="InterPro" id="IPR030374">
    <property type="entry name" value="PABS"/>
</dbReference>
<dbReference type="AlphaFoldDB" id="A0A1Y6BWX2"/>
<dbReference type="GO" id="GO:0006596">
    <property type="term" value="P:polyamine biosynthetic process"/>
    <property type="evidence" value="ECO:0007669"/>
    <property type="project" value="UniProtKB-UniRule"/>
</dbReference>
<evidence type="ECO:0000256" key="1">
    <source>
        <dbReference type="ARBA" id="ARBA00007867"/>
    </source>
</evidence>
<proteinExistence type="inferred from homology"/>
<dbReference type="GO" id="GO:0016740">
    <property type="term" value="F:transferase activity"/>
    <property type="evidence" value="ECO:0007669"/>
    <property type="project" value="UniProtKB-UniRule"/>
</dbReference>
<dbReference type="EMBL" id="FXAG01000014">
    <property type="protein sequence ID" value="SMF32921.1"/>
    <property type="molecule type" value="Genomic_DNA"/>
</dbReference>
<evidence type="ECO:0000256" key="3">
    <source>
        <dbReference type="ARBA" id="ARBA00023115"/>
    </source>
</evidence>
<protein>
    <submittedName>
        <fullName evidence="7">Spermine/spermidine synthase</fullName>
    </submittedName>
</protein>
<evidence type="ECO:0000313" key="8">
    <source>
        <dbReference type="EMBL" id="SMF47884.1"/>
    </source>
</evidence>
<dbReference type="EMBL" id="FXAG01000024">
    <property type="protein sequence ID" value="SMF47884.1"/>
    <property type="molecule type" value="Genomic_DNA"/>
</dbReference>
<dbReference type="Pfam" id="PF01564">
    <property type="entry name" value="Spermine_synth"/>
    <property type="match status" value="1"/>
</dbReference>
<evidence type="ECO:0000256" key="2">
    <source>
        <dbReference type="ARBA" id="ARBA00022679"/>
    </source>
</evidence>
<evidence type="ECO:0000313" key="9">
    <source>
        <dbReference type="Proteomes" id="UP000192920"/>
    </source>
</evidence>
<dbReference type="InterPro" id="IPR029063">
    <property type="entry name" value="SAM-dependent_MTases_sf"/>
</dbReference>